<evidence type="ECO:0000256" key="3">
    <source>
        <dbReference type="ARBA" id="ARBA00023163"/>
    </source>
</evidence>
<dbReference type="Gene3D" id="1.10.10.10">
    <property type="entry name" value="Winged helix-like DNA-binding domain superfamily/Winged helix DNA-binding domain"/>
    <property type="match status" value="1"/>
</dbReference>
<dbReference type="SUPFAM" id="SSF46785">
    <property type="entry name" value="Winged helix' DNA-binding domain"/>
    <property type="match status" value="1"/>
</dbReference>
<proteinExistence type="predicted"/>
<evidence type="ECO:0000313" key="6">
    <source>
        <dbReference type="EMBL" id="MCK8680103.1"/>
    </source>
</evidence>
<organism evidence="6 7">
    <name type="scientific">Streptomyces lichenis</name>
    <dbReference type="NCBI Taxonomy" id="2306967"/>
    <lineage>
        <taxon>Bacteria</taxon>
        <taxon>Bacillati</taxon>
        <taxon>Actinomycetota</taxon>
        <taxon>Actinomycetes</taxon>
        <taxon>Kitasatosporales</taxon>
        <taxon>Streptomycetaceae</taxon>
        <taxon>Streptomyces</taxon>
    </lineage>
</organism>
<dbReference type="SMART" id="SM00345">
    <property type="entry name" value="HTH_GNTR"/>
    <property type="match status" value="1"/>
</dbReference>
<dbReference type="PANTHER" id="PTHR43537:SF45">
    <property type="entry name" value="GNTR FAMILY REGULATORY PROTEIN"/>
    <property type="match status" value="1"/>
</dbReference>
<dbReference type="InterPro" id="IPR011711">
    <property type="entry name" value="GntR_C"/>
</dbReference>
<feature type="compositionally biased region" description="Basic and acidic residues" evidence="4">
    <location>
        <begin position="107"/>
        <end position="123"/>
    </location>
</feature>
<dbReference type="PROSITE" id="PS50949">
    <property type="entry name" value="HTH_GNTR"/>
    <property type="match status" value="1"/>
</dbReference>
<dbReference type="SUPFAM" id="SSF48008">
    <property type="entry name" value="GntR ligand-binding domain-like"/>
    <property type="match status" value="1"/>
</dbReference>
<dbReference type="PANTHER" id="PTHR43537">
    <property type="entry name" value="TRANSCRIPTIONAL REGULATOR, GNTR FAMILY"/>
    <property type="match status" value="1"/>
</dbReference>
<reference evidence="6 7" key="1">
    <citation type="submission" date="2022-04" db="EMBL/GenBank/DDBJ databases">
        <title>Streptomyces sp. nov. LCR6-01 isolated from Lichen of Dirinaria sp.</title>
        <authorList>
            <person name="Kanchanasin P."/>
            <person name="Tanasupawat S."/>
            <person name="Phongsopitanun W."/>
        </authorList>
    </citation>
    <scope>NUCLEOTIDE SEQUENCE [LARGE SCALE GENOMIC DNA]</scope>
    <source>
        <strain evidence="6 7">LCR6-01</strain>
    </source>
</reference>
<accession>A0ABT0IFJ3</accession>
<protein>
    <submittedName>
        <fullName evidence="6">GntR family transcriptional regulator</fullName>
    </submittedName>
</protein>
<dbReference type="Gene3D" id="1.20.120.530">
    <property type="entry name" value="GntR ligand-binding domain-like"/>
    <property type="match status" value="1"/>
</dbReference>
<keyword evidence="3" id="KW-0804">Transcription</keyword>
<evidence type="ECO:0000256" key="1">
    <source>
        <dbReference type="ARBA" id="ARBA00023015"/>
    </source>
</evidence>
<dbReference type="Pfam" id="PF07729">
    <property type="entry name" value="FCD"/>
    <property type="match status" value="1"/>
</dbReference>
<dbReference type="InterPro" id="IPR036390">
    <property type="entry name" value="WH_DNA-bd_sf"/>
</dbReference>
<dbReference type="Proteomes" id="UP001522868">
    <property type="component" value="Unassembled WGS sequence"/>
</dbReference>
<name>A0ABT0IFJ3_9ACTN</name>
<keyword evidence="2" id="KW-0238">DNA-binding</keyword>
<evidence type="ECO:0000313" key="7">
    <source>
        <dbReference type="Proteomes" id="UP001522868"/>
    </source>
</evidence>
<dbReference type="Pfam" id="PF00392">
    <property type="entry name" value="GntR"/>
    <property type="match status" value="1"/>
</dbReference>
<dbReference type="EMBL" id="JALPTH010000023">
    <property type="protein sequence ID" value="MCK8680103.1"/>
    <property type="molecule type" value="Genomic_DNA"/>
</dbReference>
<evidence type="ECO:0000256" key="4">
    <source>
        <dbReference type="SAM" id="MobiDB-lite"/>
    </source>
</evidence>
<evidence type="ECO:0000259" key="5">
    <source>
        <dbReference type="PROSITE" id="PS50949"/>
    </source>
</evidence>
<gene>
    <name evidence="6" type="ORF">M1O15_22435</name>
</gene>
<dbReference type="InterPro" id="IPR036388">
    <property type="entry name" value="WH-like_DNA-bd_sf"/>
</dbReference>
<dbReference type="InterPro" id="IPR000524">
    <property type="entry name" value="Tscrpt_reg_HTH_GntR"/>
</dbReference>
<dbReference type="CDD" id="cd07377">
    <property type="entry name" value="WHTH_GntR"/>
    <property type="match status" value="1"/>
</dbReference>
<dbReference type="InterPro" id="IPR008920">
    <property type="entry name" value="TF_FadR/GntR_C"/>
</dbReference>
<evidence type="ECO:0000256" key="2">
    <source>
        <dbReference type="ARBA" id="ARBA00023125"/>
    </source>
</evidence>
<keyword evidence="1" id="KW-0805">Transcription regulation</keyword>
<keyword evidence="7" id="KW-1185">Reference proteome</keyword>
<feature type="region of interest" description="Disordered" evidence="4">
    <location>
        <begin position="107"/>
        <end position="166"/>
    </location>
</feature>
<sequence length="282" mass="31432">MPASGAVTRSTLRQQIADALRDEVLAGRLGPGEEFTVKQIAEQYGVSATPVREALVDLTAQGLLDSDQHRGFRVHRFSVEDYRGMVEARALVVDGVFRRLCVYGEKHQDRERERDGGRERDGDGGGGGMPLPAPARSPEERPPVPARGPEEPAGAVRRTPVRTPPHGERLVAVRRRGEEAARAARAGELDILIGYDLRFWRELSGFVANPYIVGFLHRLRVQAWVFAVPRLRADPRRDRWLWSGHEELVDAVALADPEAVSTVMDAYNAHSLRWADHLERCS</sequence>
<dbReference type="RefSeq" id="WP_248635911.1">
    <property type="nucleotide sequence ID" value="NZ_JALPTH010000023.1"/>
</dbReference>
<comment type="caution">
    <text evidence="6">The sequence shown here is derived from an EMBL/GenBank/DDBJ whole genome shotgun (WGS) entry which is preliminary data.</text>
</comment>
<feature type="domain" description="HTH gntR-type" evidence="5">
    <location>
        <begin position="10"/>
        <end position="77"/>
    </location>
</feature>